<protein>
    <recommendedName>
        <fullName evidence="3">Hydrolase</fullName>
    </recommendedName>
</protein>
<dbReference type="InterPro" id="IPR036412">
    <property type="entry name" value="HAD-like_sf"/>
</dbReference>
<evidence type="ECO:0008006" key="3">
    <source>
        <dbReference type="Google" id="ProtNLM"/>
    </source>
</evidence>
<dbReference type="EMBL" id="SEWF01000067">
    <property type="protein sequence ID" value="RYU92881.1"/>
    <property type="molecule type" value="Genomic_DNA"/>
</dbReference>
<evidence type="ECO:0000313" key="2">
    <source>
        <dbReference type="Proteomes" id="UP000293162"/>
    </source>
</evidence>
<sequence>MYEPLTIWLDFDGTIVEHAYPAIGALNPNAIEVVEKLLKAGHRVVLNTTRIEFANGTFEEALDFLKEQGIDLAEYTPQKLYPLPFNTESIALYQEVFIDDMATHMPLTFCNQLQGTMVDWVTLERLFLERGWIS</sequence>
<comment type="caution">
    <text evidence="1">The sequence shown here is derived from an EMBL/GenBank/DDBJ whole genome shotgun (WGS) entry which is preliminary data.</text>
</comment>
<dbReference type="SUPFAM" id="SSF56784">
    <property type="entry name" value="HAD-like"/>
    <property type="match status" value="1"/>
</dbReference>
<proteinExistence type="predicted"/>
<dbReference type="InterPro" id="IPR023214">
    <property type="entry name" value="HAD_sf"/>
</dbReference>
<organism evidence="1 2">
    <name type="scientific">Emticicia agri</name>
    <dbReference type="NCBI Taxonomy" id="2492393"/>
    <lineage>
        <taxon>Bacteria</taxon>
        <taxon>Pseudomonadati</taxon>
        <taxon>Bacteroidota</taxon>
        <taxon>Cytophagia</taxon>
        <taxon>Cytophagales</taxon>
        <taxon>Leadbetterellaceae</taxon>
        <taxon>Emticicia</taxon>
    </lineage>
</organism>
<dbReference type="RefSeq" id="WP_130023952.1">
    <property type="nucleotide sequence ID" value="NZ_SEWF01000067.1"/>
</dbReference>
<reference evidence="1 2" key="1">
    <citation type="submission" date="2019-02" db="EMBL/GenBank/DDBJ databases">
        <title>Bacterial novel species Emticicia sp. 17J42-9 isolated from soil.</title>
        <authorList>
            <person name="Jung H.-Y."/>
        </authorList>
    </citation>
    <scope>NUCLEOTIDE SEQUENCE [LARGE SCALE GENOMIC DNA]</scope>
    <source>
        <strain evidence="1 2">17J42-9</strain>
    </source>
</reference>
<dbReference type="Proteomes" id="UP000293162">
    <property type="component" value="Unassembled WGS sequence"/>
</dbReference>
<accession>A0A4Q5LTE5</accession>
<evidence type="ECO:0000313" key="1">
    <source>
        <dbReference type="EMBL" id="RYU92881.1"/>
    </source>
</evidence>
<dbReference type="Gene3D" id="3.40.50.1000">
    <property type="entry name" value="HAD superfamily/HAD-like"/>
    <property type="match status" value="1"/>
</dbReference>
<keyword evidence="2" id="KW-1185">Reference proteome</keyword>
<name>A0A4Q5LTE5_9BACT</name>
<dbReference type="AlphaFoldDB" id="A0A4Q5LTE5"/>
<gene>
    <name evidence="1" type="ORF">EWM59_24900</name>
</gene>
<dbReference type="OrthoDB" id="5431039at2"/>